<sequence>AELVDGRIYGRGSSDMKGALAAMLHAAGCVDRERLRGRIVVSASVGEEQIEGAALRCVMDRYHPDFVVIGESSNLNLVRAGRGRAEFILKSHGRPSHASSPAQGLNAVHEMCRVIAEIEALQMSAHSFVGGGVMCLTDIISIPYPAHSVVPSGCQVTYERRLIPGETREALVDELHAACERAKAGDTTIELASIHYKTYTGLAWREEKWYPPWELSEDSSFVRSAKAGLDAAGFSPSFASYQFCTNAAYSAGVAHVPTIGFGPSSEHLAHITDEYLEVAQLTGACRGYMAISESVLGRHQ</sequence>
<dbReference type="Pfam" id="PF01546">
    <property type="entry name" value="Peptidase_M20"/>
    <property type="match status" value="1"/>
</dbReference>
<dbReference type="GO" id="GO:0046872">
    <property type="term" value="F:metal ion binding"/>
    <property type="evidence" value="ECO:0007669"/>
    <property type="project" value="UniProtKB-KW"/>
</dbReference>
<evidence type="ECO:0000313" key="4">
    <source>
        <dbReference type="EMBL" id="SUZ80763.1"/>
    </source>
</evidence>
<evidence type="ECO:0000259" key="3">
    <source>
        <dbReference type="Pfam" id="PF07687"/>
    </source>
</evidence>
<dbReference type="PANTHER" id="PTHR43808">
    <property type="entry name" value="ACETYLORNITHINE DEACETYLASE"/>
    <property type="match status" value="1"/>
</dbReference>
<proteinExistence type="predicted"/>
<evidence type="ECO:0000256" key="2">
    <source>
        <dbReference type="ARBA" id="ARBA00022801"/>
    </source>
</evidence>
<dbReference type="Gene3D" id="3.40.630.10">
    <property type="entry name" value="Zn peptidases"/>
    <property type="match status" value="1"/>
</dbReference>
<organism evidence="4">
    <name type="scientific">marine metagenome</name>
    <dbReference type="NCBI Taxonomy" id="408172"/>
    <lineage>
        <taxon>unclassified sequences</taxon>
        <taxon>metagenomes</taxon>
        <taxon>ecological metagenomes</taxon>
    </lineage>
</organism>
<reference evidence="4" key="1">
    <citation type="submission" date="2018-05" db="EMBL/GenBank/DDBJ databases">
        <authorList>
            <person name="Lanie J.A."/>
            <person name="Ng W.-L."/>
            <person name="Kazmierczak K.M."/>
            <person name="Andrzejewski T.M."/>
            <person name="Davidsen T.M."/>
            <person name="Wayne K.J."/>
            <person name="Tettelin H."/>
            <person name="Glass J.I."/>
            <person name="Rusch D."/>
            <person name="Podicherti R."/>
            <person name="Tsui H.-C.T."/>
            <person name="Winkler M.E."/>
        </authorList>
    </citation>
    <scope>NUCLEOTIDE SEQUENCE</scope>
</reference>
<dbReference type="Gene3D" id="3.30.70.360">
    <property type="match status" value="1"/>
</dbReference>
<dbReference type="GO" id="GO:0006526">
    <property type="term" value="P:L-arginine biosynthetic process"/>
    <property type="evidence" value="ECO:0007669"/>
    <property type="project" value="TreeGrafter"/>
</dbReference>
<keyword evidence="2" id="KW-0378">Hydrolase</keyword>
<dbReference type="InterPro" id="IPR011650">
    <property type="entry name" value="Peptidase_M20_dimer"/>
</dbReference>
<dbReference type="InterPro" id="IPR050072">
    <property type="entry name" value="Peptidase_M20A"/>
</dbReference>
<name>A0A381QT68_9ZZZZ</name>
<dbReference type="InterPro" id="IPR036264">
    <property type="entry name" value="Bact_exopeptidase_dim_dom"/>
</dbReference>
<dbReference type="GO" id="GO:0008777">
    <property type="term" value="F:acetylornithine deacetylase activity"/>
    <property type="evidence" value="ECO:0007669"/>
    <property type="project" value="TreeGrafter"/>
</dbReference>
<dbReference type="EMBL" id="UINC01001440">
    <property type="protein sequence ID" value="SUZ80763.1"/>
    <property type="molecule type" value="Genomic_DNA"/>
</dbReference>
<dbReference type="PANTHER" id="PTHR43808:SF31">
    <property type="entry name" value="N-ACETYL-L-CITRULLINE DEACETYLASE"/>
    <property type="match status" value="1"/>
</dbReference>
<dbReference type="InterPro" id="IPR002933">
    <property type="entry name" value="Peptidase_M20"/>
</dbReference>
<feature type="domain" description="Peptidase M20 dimerisation" evidence="3">
    <location>
        <begin position="82"/>
        <end position="184"/>
    </location>
</feature>
<dbReference type="SUPFAM" id="SSF53187">
    <property type="entry name" value="Zn-dependent exopeptidases"/>
    <property type="match status" value="1"/>
</dbReference>
<evidence type="ECO:0000256" key="1">
    <source>
        <dbReference type="ARBA" id="ARBA00022723"/>
    </source>
</evidence>
<dbReference type="AlphaFoldDB" id="A0A381QT68"/>
<gene>
    <name evidence="4" type="ORF">METZ01_LOCUS33617</name>
</gene>
<keyword evidence="1" id="KW-0479">Metal-binding</keyword>
<accession>A0A381QT68</accession>
<dbReference type="SUPFAM" id="SSF55031">
    <property type="entry name" value="Bacterial exopeptidase dimerisation domain"/>
    <property type="match status" value="1"/>
</dbReference>
<dbReference type="Pfam" id="PF07687">
    <property type="entry name" value="M20_dimer"/>
    <property type="match status" value="1"/>
</dbReference>
<feature type="non-terminal residue" evidence="4">
    <location>
        <position position="1"/>
    </location>
</feature>
<protein>
    <recommendedName>
        <fullName evidence="3">Peptidase M20 dimerisation domain-containing protein</fullName>
    </recommendedName>
</protein>